<proteinExistence type="predicted"/>
<name>A0A1C2E0H8_9PSED</name>
<dbReference type="Proteomes" id="UP000095143">
    <property type="component" value="Unassembled WGS sequence"/>
</dbReference>
<gene>
    <name evidence="1" type="ORF">BBI10_12845</name>
</gene>
<accession>A0A1C2E0H8</accession>
<evidence type="ECO:0000313" key="1">
    <source>
        <dbReference type="EMBL" id="OCX20443.1"/>
    </source>
</evidence>
<comment type="caution">
    <text evidence="1">The sequence shown here is derived from an EMBL/GenBank/DDBJ whole genome shotgun (WGS) entry which is preliminary data.</text>
</comment>
<protein>
    <submittedName>
        <fullName evidence="1">Uncharacterized protein</fullName>
    </submittedName>
</protein>
<reference evidence="1 2" key="1">
    <citation type="submission" date="2016-08" db="EMBL/GenBank/DDBJ databases">
        <title>Whole genome sequence of Pseudomonas graminis strain UASWS1507, a potential biological control agent for agriculture.</title>
        <authorList>
            <person name="Crovadore J."/>
            <person name="Calmin G."/>
            <person name="Chablais R."/>
            <person name="Cochard B."/>
            <person name="Lefort F."/>
        </authorList>
    </citation>
    <scope>NUCLEOTIDE SEQUENCE [LARGE SCALE GENOMIC DNA]</scope>
    <source>
        <strain evidence="1 2">UASWS1507</strain>
    </source>
</reference>
<dbReference type="EMBL" id="MDEN01000062">
    <property type="protein sequence ID" value="OCX20443.1"/>
    <property type="molecule type" value="Genomic_DNA"/>
</dbReference>
<sequence>MRLEGRWGAQISASGSEQNWLMGSARGSDVKAAIVDPLIYVFLDFRARSPSFMTDETIKLNRVALAWVRQRARLYRLRGRGTGRSGVAVYS</sequence>
<evidence type="ECO:0000313" key="2">
    <source>
        <dbReference type="Proteomes" id="UP000095143"/>
    </source>
</evidence>
<dbReference type="AlphaFoldDB" id="A0A1C2E0H8"/>
<organism evidence="1 2">
    <name type="scientific">Pseudomonas graminis</name>
    <dbReference type="NCBI Taxonomy" id="158627"/>
    <lineage>
        <taxon>Bacteria</taxon>
        <taxon>Pseudomonadati</taxon>
        <taxon>Pseudomonadota</taxon>
        <taxon>Gammaproteobacteria</taxon>
        <taxon>Pseudomonadales</taxon>
        <taxon>Pseudomonadaceae</taxon>
        <taxon>Pseudomonas</taxon>
    </lineage>
</organism>